<accession>A0A8S9Q123</accession>
<protein>
    <submittedName>
        <fullName evidence="1">Uncharacterized protein</fullName>
    </submittedName>
</protein>
<organism evidence="1 2">
    <name type="scientific">Brassica cretica</name>
    <name type="common">Mustard</name>
    <dbReference type="NCBI Taxonomy" id="69181"/>
    <lineage>
        <taxon>Eukaryota</taxon>
        <taxon>Viridiplantae</taxon>
        <taxon>Streptophyta</taxon>
        <taxon>Embryophyta</taxon>
        <taxon>Tracheophyta</taxon>
        <taxon>Spermatophyta</taxon>
        <taxon>Magnoliopsida</taxon>
        <taxon>eudicotyledons</taxon>
        <taxon>Gunneridae</taxon>
        <taxon>Pentapetalae</taxon>
        <taxon>rosids</taxon>
        <taxon>malvids</taxon>
        <taxon>Brassicales</taxon>
        <taxon>Brassicaceae</taxon>
        <taxon>Brassiceae</taxon>
        <taxon>Brassica</taxon>
    </lineage>
</organism>
<sequence length="56" mass="6231">MAKMMQRRKLGRGYFVDNRKDRNVKAVGGGAISVDERLESAATHHGSLHFQAFTLA</sequence>
<dbReference type="Proteomes" id="UP000712600">
    <property type="component" value="Unassembled WGS sequence"/>
</dbReference>
<reference evidence="1" key="1">
    <citation type="submission" date="2019-12" db="EMBL/GenBank/DDBJ databases">
        <title>Genome sequencing and annotation of Brassica cretica.</title>
        <authorList>
            <person name="Studholme D.J."/>
            <person name="Sarris P."/>
        </authorList>
    </citation>
    <scope>NUCLEOTIDE SEQUENCE</scope>
    <source>
        <strain evidence="1">PFS-109/04</strain>
        <tissue evidence="1">Leaf</tissue>
    </source>
</reference>
<evidence type="ECO:0000313" key="1">
    <source>
        <dbReference type="EMBL" id="KAF3535050.1"/>
    </source>
</evidence>
<name>A0A8S9Q123_BRACR</name>
<proteinExistence type="predicted"/>
<dbReference type="AlphaFoldDB" id="A0A8S9Q123"/>
<comment type="caution">
    <text evidence="1">The sequence shown here is derived from an EMBL/GenBank/DDBJ whole genome shotgun (WGS) entry which is preliminary data.</text>
</comment>
<gene>
    <name evidence="1" type="ORF">F2Q69_00021250</name>
</gene>
<dbReference type="EMBL" id="QGKX02001290">
    <property type="protein sequence ID" value="KAF3535050.1"/>
    <property type="molecule type" value="Genomic_DNA"/>
</dbReference>
<evidence type="ECO:0000313" key="2">
    <source>
        <dbReference type="Proteomes" id="UP000712600"/>
    </source>
</evidence>